<reference evidence="1" key="1">
    <citation type="submission" date="2023-10" db="EMBL/GenBank/DDBJ databases">
        <authorList>
            <person name="Domelevo Entfellner J.-B."/>
        </authorList>
    </citation>
    <scope>NUCLEOTIDE SEQUENCE</scope>
</reference>
<dbReference type="Proteomes" id="UP001189624">
    <property type="component" value="Chromosome 6"/>
</dbReference>
<dbReference type="Gramene" id="rna-AYBTSS11_LOCUS19506">
    <property type="protein sequence ID" value="CAJ1962930.1"/>
    <property type="gene ID" value="gene-AYBTSS11_LOCUS19506"/>
</dbReference>
<dbReference type="AlphaFoldDB" id="A0AA86VSG8"/>
<evidence type="ECO:0000313" key="2">
    <source>
        <dbReference type="Proteomes" id="UP001189624"/>
    </source>
</evidence>
<protein>
    <submittedName>
        <fullName evidence="1">Uncharacterized protein</fullName>
    </submittedName>
</protein>
<dbReference type="EMBL" id="OY731403">
    <property type="protein sequence ID" value="CAJ1962930.1"/>
    <property type="molecule type" value="Genomic_DNA"/>
</dbReference>
<sequence>MYNSYALGECDAFSLPYFVGRVGFRSKLLSVSKLKDGKPLGRCVVMLDALEQAASSPLYNALTSVLQNSRSNPLSGFRNTVVRASSDWLGFWAEVREAAVIFELDWKKFDRERPAEDIDFFVDAASSLKFLYI</sequence>
<proteinExistence type="predicted"/>
<dbReference type="SUPFAM" id="SSF56672">
    <property type="entry name" value="DNA/RNA polymerases"/>
    <property type="match status" value="1"/>
</dbReference>
<evidence type="ECO:0000313" key="1">
    <source>
        <dbReference type="EMBL" id="CAJ1962930.1"/>
    </source>
</evidence>
<keyword evidence="2" id="KW-1185">Reference proteome</keyword>
<gene>
    <name evidence="1" type="ORF">AYBTSS11_LOCUS19506</name>
</gene>
<organism evidence="1 2">
    <name type="scientific">Sphenostylis stenocarpa</name>
    <dbReference type="NCBI Taxonomy" id="92480"/>
    <lineage>
        <taxon>Eukaryota</taxon>
        <taxon>Viridiplantae</taxon>
        <taxon>Streptophyta</taxon>
        <taxon>Embryophyta</taxon>
        <taxon>Tracheophyta</taxon>
        <taxon>Spermatophyta</taxon>
        <taxon>Magnoliopsida</taxon>
        <taxon>eudicotyledons</taxon>
        <taxon>Gunneridae</taxon>
        <taxon>Pentapetalae</taxon>
        <taxon>rosids</taxon>
        <taxon>fabids</taxon>
        <taxon>Fabales</taxon>
        <taxon>Fabaceae</taxon>
        <taxon>Papilionoideae</taxon>
        <taxon>50 kb inversion clade</taxon>
        <taxon>NPAAA clade</taxon>
        <taxon>indigoferoid/millettioid clade</taxon>
        <taxon>Phaseoleae</taxon>
        <taxon>Sphenostylis</taxon>
    </lineage>
</organism>
<accession>A0AA86VSG8</accession>
<name>A0AA86VSG8_9FABA</name>
<dbReference type="InterPro" id="IPR043502">
    <property type="entry name" value="DNA/RNA_pol_sf"/>
</dbReference>